<feature type="region of interest" description="Disordered" evidence="1">
    <location>
        <begin position="497"/>
        <end position="551"/>
    </location>
</feature>
<dbReference type="OrthoDB" id="303107at2759"/>
<reference evidence="2 3" key="1">
    <citation type="submission" date="2011-02" db="EMBL/GenBank/DDBJ databases">
        <title>The Genome Sequence of Sphaeroforma arctica JP610.</title>
        <authorList>
            <consortium name="The Broad Institute Genome Sequencing Platform"/>
            <person name="Russ C."/>
            <person name="Cuomo C."/>
            <person name="Young S.K."/>
            <person name="Zeng Q."/>
            <person name="Gargeya S."/>
            <person name="Alvarado L."/>
            <person name="Berlin A."/>
            <person name="Chapman S.B."/>
            <person name="Chen Z."/>
            <person name="Freedman E."/>
            <person name="Gellesch M."/>
            <person name="Goldberg J."/>
            <person name="Griggs A."/>
            <person name="Gujja S."/>
            <person name="Heilman E."/>
            <person name="Heiman D."/>
            <person name="Howarth C."/>
            <person name="Mehta T."/>
            <person name="Neiman D."/>
            <person name="Pearson M."/>
            <person name="Roberts A."/>
            <person name="Saif S."/>
            <person name="Shea T."/>
            <person name="Shenoy N."/>
            <person name="Sisk P."/>
            <person name="Stolte C."/>
            <person name="Sykes S."/>
            <person name="White J."/>
            <person name="Yandava C."/>
            <person name="Burger G."/>
            <person name="Gray M.W."/>
            <person name="Holland P.W.H."/>
            <person name="King N."/>
            <person name="Lang F.B.F."/>
            <person name="Roger A.J."/>
            <person name="Ruiz-Trillo I."/>
            <person name="Haas B."/>
            <person name="Nusbaum C."/>
            <person name="Birren B."/>
        </authorList>
    </citation>
    <scope>NUCLEOTIDE SEQUENCE [LARGE SCALE GENOMIC DNA]</scope>
    <source>
        <strain evidence="2 3">JP610</strain>
    </source>
</reference>
<dbReference type="Proteomes" id="UP000054560">
    <property type="component" value="Unassembled WGS sequence"/>
</dbReference>
<dbReference type="eggNOG" id="KOG1472">
    <property type="taxonomic scope" value="Eukaryota"/>
</dbReference>
<accession>A0A0L0GFH7</accession>
<dbReference type="InterPro" id="IPR028938">
    <property type="entry name" value="Rsf1-like"/>
</dbReference>
<dbReference type="PANTHER" id="PTHR14296">
    <property type="entry name" value="REMODELING AND SPACING FACTOR 1"/>
    <property type="match status" value="1"/>
</dbReference>
<dbReference type="EMBL" id="KQ241598">
    <property type="protein sequence ID" value="KNC87782.1"/>
    <property type="molecule type" value="Genomic_DNA"/>
</dbReference>
<gene>
    <name evidence="2" type="ORF">SARC_00040</name>
</gene>
<dbReference type="AlphaFoldDB" id="A0A0L0GFH7"/>
<dbReference type="GO" id="GO:0031213">
    <property type="term" value="C:RSF complex"/>
    <property type="evidence" value="ECO:0007669"/>
    <property type="project" value="InterPro"/>
</dbReference>
<evidence type="ECO:0008006" key="4">
    <source>
        <dbReference type="Google" id="ProtNLM"/>
    </source>
</evidence>
<evidence type="ECO:0000256" key="1">
    <source>
        <dbReference type="SAM" id="MobiDB-lite"/>
    </source>
</evidence>
<proteinExistence type="predicted"/>
<dbReference type="STRING" id="667725.A0A0L0GFH7"/>
<organism evidence="2 3">
    <name type="scientific">Sphaeroforma arctica JP610</name>
    <dbReference type="NCBI Taxonomy" id="667725"/>
    <lineage>
        <taxon>Eukaryota</taxon>
        <taxon>Ichthyosporea</taxon>
        <taxon>Ichthyophonida</taxon>
        <taxon>Sphaeroforma</taxon>
    </lineage>
</organism>
<feature type="compositionally biased region" description="Polar residues" evidence="1">
    <location>
        <begin position="524"/>
        <end position="533"/>
    </location>
</feature>
<dbReference type="GO" id="GO:0006355">
    <property type="term" value="P:regulation of DNA-templated transcription"/>
    <property type="evidence" value="ECO:0007669"/>
    <property type="project" value="InterPro"/>
</dbReference>
<keyword evidence="3" id="KW-1185">Reference proteome</keyword>
<feature type="region of interest" description="Disordered" evidence="1">
    <location>
        <begin position="246"/>
        <end position="281"/>
    </location>
</feature>
<sequence>MKSPDVQWVDINEFEVQRVRQEKLHRLRSCWELPCVVLFFSFWKSSLNVLAAFETNCKSIEEALLDENDLLLAEMHVKLLRSILKRNDITYNSSIGGVPTARVWYDVLLGIVKEYGDNSPLLEVMEEAFTITDGTNSDRDATKNAYDNLAIELRVQLLYMLCNVSLGASDVFAEYVAEKETDADALRLQVVGVDSERSTYYYMNDSRLYMEYSYVERKIKKSVAKPRGRPKNKERVVFQPRLTERQMAKQQKMEESLKTKAPPSGRGTKRKAQQPVKSTSKIQVEEDVDIEPKENLPEFPYFIKRKQYCWRAVCVTSKEWKNLIARLSKSRHKVERELAETIKTLAETVVPSLERAELAAEKARTLDALPRRSSSRVKTNEQMSERDKRIHFLKREEERLRTIAEKEKEEIKKAKRQAAEAERERELAAREAKNEEAQRRRVAQKEKQRRAKEREIRLKDREATLEQERLEEEAIAAEREERLLLRTMPEEERIQYLASKEERTRKASSIPSYPSSKKLRVQGETATSRTSRTSKVKPTPLPTENDRESEKASRRILVFSSAFANEAASAVVKKEYKDVGDYHKFYQAACRNGKAKIVLDAGGAC</sequence>
<evidence type="ECO:0000313" key="3">
    <source>
        <dbReference type="Proteomes" id="UP000054560"/>
    </source>
</evidence>
<feature type="compositionally biased region" description="Basic and acidic residues" evidence="1">
    <location>
        <begin position="246"/>
        <end position="258"/>
    </location>
</feature>
<name>A0A0L0GFH7_9EUKA</name>
<dbReference type="GeneID" id="25900544"/>
<feature type="region of interest" description="Disordered" evidence="1">
    <location>
        <begin position="422"/>
        <end position="453"/>
    </location>
</feature>
<protein>
    <recommendedName>
        <fullName evidence="4">DDT domain-containing protein</fullName>
    </recommendedName>
</protein>
<dbReference type="PANTHER" id="PTHR14296:SF3">
    <property type="entry name" value="DIKAR, ISOFORM F"/>
    <property type="match status" value="1"/>
</dbReference>
<dbReference type="RefSeq" id="XP_014161684.1">
    <property type="nucleotide sequence ID" value="XM_014306209.1"/>
</dbReference>
<evidence type="ECO:0000313" key="2">
    <source>
        <dbReference type="EMBL" id="KNC87782.1"/>
    </source>
</evidence>